<dbReference type="PROSITE" id="PS52044">
    <property type="entry name" value="VLRF1"/>
    <property type="match status" value="1"/>
</dbReference>
<evidence type="ECO:0000256" key="7">
    <source>
        <dbReference type="ARBA" id="ARBA00022759"/>
    </source>
</evidence>
<keyword evidence="12" id="KW-0175">Coiled coil</keyword>
<evidence type="ECO:0000256" key="9">
    <source>
        <dbReference type="ARBA" id="ARBA00022801"/>
    </source>
</evidence>
<evidence type="ECO:0000259" key="16">
    <source>
        <dbReference type="PROSITE" id="PS52044"/>
    </source>
</evidence>
<evidence type="ECO:0000313" key="17">
    <source>
        <dbReference type="Proteomes" id="UP000504635"/>
    </source>
</evidence>
<keyword evidence="10" id="KW-0862">Zinc</keyword>
<evidence type="ECO:0000256" key="13">
    <source>
        <dbReference type="PROSITE-ProRule" id="PRU00023"/>
    </source>
</evidence>
<dbReference type="InterPro" id="IPR002110">
    <property type="entry name" value="Ankyrin_rpt"/>
</dbReference>
<dbReference type="PROSITE" id="PS50297">
    <property type="entry name" value="ANK_REP_REGION"/>
    <property type="match status" value="1"/>
</dbReference>
<dbReference type="OrthoDB" id="429841at2759"/>
<evidence type="ECO:0000256" key="6">
    <source>
        <dbReference type="ARBA" id="ARBA00022737"/>
    </source>
</evidence>
<dbReference type="KEGG" id="soy:115879356"/>
<dbReference type="InterPro" id="IPR047139">
    <property type="entry name" value="ANKZ1/VMS1"/>
</dbReference>
<dbReference type="GO" id="GO:0016787">
    <property type="term" value="F:hydrolase activity"/>
    <property type="evidence" value="ECO:0007669"/>
    <property type="project" value="UniProtKB-KW"/>
</dbReference>
<keyword evidence="4 14" id="KW-0540">Nuclease</keyword>
<dbReference type="GO" id="GO:0005737">
    <property type="term" value="C:cytoplasm"/>
    <property type="evidence" value="ECO:0007669"/>
    <property type="project" value="UniProtKB-SubCell"/>
</dbReference>
<comment type="similarity">
    <text evidence="2 14">Belongs to the ANKZF1/VMS1 family.</text>
</comment>
<dbReference type="Pfam" id="PF00023">
    <property type="entry name" value="Ank"/>
    <property type="match status" value="1"/>
</dbReference>
<dbReference type="InterPro" id="IPR013087">
    <property type="entry name" value="Znf_C2H2_type"/>
</dbReference>
<feature type="region of interest" description="Disordered" evidence="15">
    <location>
        <begin position="412"/>
        <end position="443"/>
    </location>
</feature>
<comment type="domain">
    <text evidence="14">The VLRF1 domain mediates binding to the 60S ribosomal subunit.</text>
</comment>
<organism evidence="17 19">
    <name type="scientific">Sitophilus oryzae</name>
    <name type="common">Rice weevil</name>
    <name type="synonym">Curculio oryzae</name>
    <dbReference type="NCBI Taxonomy" id="7048"/>
    <lineage>
        <taxon>Eukaryota</taxon>
        <taxon>Metazoa</taxon>
        <taxon>Ecdysozoa</taxon>
        <taxon>Arthropoda</taxon>
        <taxon>Hexapoda</taxon>
        <taxon>Insecta</taxon>
        <taxon>Pterygota</taxon>
        <taxon>Neoptera</taxon>
        <taxon>Endopterygota</taxon>
        <taxon>Coleoptera</taxon>
        <taxon>Polyphaga</taxon>
        <taxon>Cucujiformia</taxon>
        <taxon>Curculionidae</taxon>
        <taxon>Dryophthorinae</taxon>
        <taxon>Sitophilus</taxon>
    </lineage>
</organism>
<feature type="compositionally biased region" description="Low complexity" evidence="15">
    <location>
        <begin position="213"/>
        <end position="224"/>
    </location>
</feature>
<dbReference type="Pfam" id="PF18716">
    <property type="entry name" value="VATC"/>
    <property type="match status" value="1"/>
</dbReference>
<dbReference type="PROSITE" id="PS00028">
    <property type="entry name" value="ZINC_FINGER_C2H2_1"/>
    <property type="match status" value="1"/>
</dbReference>
<dbReference type="InterPro" id="IPR036770">
    <property type="entry name" value="Ankyrin_rpt-contain_sf"/>
</dbReference>
<dbReference type="Proteomes" id="UP000504635">
    <property type="component" value="Unplaced"/>
</dbReference>
<feature type="repeat" description="ANK" evidence="13">
    <location>
        <begin position="495"/>
        <end position="527"/>
    </location>
</feature>
<reference evidence="18 19" key="1">
    <citation type="submission" date="2025-04" db="UniProtKB">
        <authorList>
            <consortium name="RefSeq"/>
        </authorList>
    </citation>
    <scope>IDENTIFICATION</scope>
    <source>
        <tissue evidence="18 19">Gonads</tissue>
    </source>
</reference>
<keyword evidence="6" id="KW-0677">Repeat</keyword>
<keyword evidence="11 13" id="KW-0040">ANK repeat</keyword>
<evidence type="ECO:0000256" key="15">
    <source>
        <dbReference type="SAM" id="MobiDB-lite"/>
    </source>
</evidence>
<feature type="domain" description="VLRF1" evidence="16">
    <location>
        <begin position="171"/>
        <end position="315"/>
    </location>
</feature>
<evidence type="ECO:0000256" key="3">
    <source>
        <dbReference type="ARBA" id="ARBA00022490"/>
    </source>
</evidence>
<dbReference type="PANTHER" id="PTHR16036:SF2">
    <property type="entry name" value="TRNA ENDONUCLEASE ANKZF1"/>
    <property type="match status" value="1"/>
</dbReference>
<dbReference type="AlphaFoldDB" id="A0A6J2XKG4"/>
<keyword evidence="9 14" id="KW-0378">Hydrolase</keyword>
<dbReference type="GO" id="GO:0036503">
    <property type="term" value="P:ERAD pathway"/>
    <property type="evidence" value="ECO:0007669"/>
    <property type="project" value="TreeGrafter"/>
</dbReference>
<dbReference type="PROSITE" id="PS50088">
    <property type="entry name" value="ANK_REPEAT"/>
    <property type="match status" value="1"/>
</dbReference>
<dbReference type="PANTHER" id="PTHR16036">
    <property type="entry name" value="ANKYRIN REPEAT AND ZINC FINGER DOMAIN-CONTAINING PROTEIN 1"/>
    <property type="match status" value="1"/>
</dbReference>
<feature type="compositionally biased region" description="Basic residues" evidence="15">
    <location>
        <begin position="423"/>
        <end position="435"/>
    </location>
</feature>
<comment type="subcellular location">
    <subcellularLocation>
        <location evidence="1">Cytoplasm</location>
    </subcellularLocation>
</comment>
<dbReference type="RefSeq" id="XP_030751998.1">
    <property type="nucleotide sequence ID" value="XM_030896138.1"/>
</dbReference>
<sequence length="670" mass="77327">MSKREIINEVVFNETFYQAFDENVKPVLLDGILEKVTDTKDDLEKKQTNWSSKNNLSCSYCQTDFSNVQQQREHYRLDWHRYNLKQSIQSRAPVSEEEFLNKTENDDVSSISGSDTEEEDSLDTYATAQGKIFLQNKKGQVFSLYRGLFLDKKGELSNVDFYKQYIQNCADNKKWAVLMLGGGHFAGAIFDYLTPVVHKTFHCYTVRAGQGGSQSSRDSKSGGSHPKSAGASLRRYNEQALVDHVRSIMELWTEEIKNCSLIFYRASGPYNRSVLFGGKDPILDRNDPRLRTIPFSTGRATFKEVKRVHLELVSGVIYETLDEAASLFAKQRSPEKETKRNKVRSSCINRAKSREIIQRPLPGDTGNSSSEENISNVNYARLESENLEDAGENDNLVSDVLEVSFDDLKEYADSLTPEERRNHQNKRKPKKSKNQKLREKEEARKKNLVDILTKGNVILMKELFEERLKTFQDIPNMPESDLAKEFFNSEVLDDKGNGFLHIAALNEHDEMIQYLLENNADPCAKNKNQQTPYSCTKSKTVREVFRKFAKENPDKYDYNKAQIPLNVLTDQEIAEKKKAQRKVKKDKEKEKKKENYIKQKEYEETNRFLNLSDREKRALAAERRILNAHGKVISRCFLCGSDMAGRTPFEYLENRFCSIECLKSHRLKIH</sequence>
<dbReference type="GO" id="GO:0008270">
    <property type="term" value="F:zinc ion binding"/>
    <property type="evidence" value="ECO:0007669"/>
    <property type="project" value="UniProtKB-KW"/>
</dbReference>
<feature type="compositionally biased region" description="Basic and acidic residues" evidence="15">
    <location>
        <begin position="412"/>
        <end position="422"/>
    </location>
</feature>
<name>A0A6J2XKG4_SITOR</name>
<evidence type="ECO:0000256" key="14">
    <source>
        <dbReference type="PROSITE-ProRule" id="PRU01389"/>
    </source>
</evidence>
<gene>
    <name evidence="18 19" type="primary">LOC115879356</name>
</gene>
<dbReference type="InterPro" id="IPR041175">
    <property type="entry name" value="VLRF1/Vms1"/>
</dbReference>
<evidence type="ECO:0000256" key="1">
    <source>
        <dbReference type="ARBA" id="ARBA00004496"/>
    </source>
</evidence>
<proteinExistence type="inferred from homology"/>
<dbReference type="SUPFAM" id="SSF48403">
    <property type="entry name" value="Ankyrin repeat"/>
    <property type="match status" value="1"/>
</dbReference>
<evidence type="ECO:0000256" key="2">
    <source>
        <dbReference type="ARBA" id="ARBA00009262"/>
    </source>
</evidence>
<dbReference type="InterPro" id="IPR041540">
    <property type="entry name" value="VATC"/>
</dbReference>
<dbReference type="GeneID" id="115879356"/>
<evidence type="ECO:0000256" key="4">
    <source>
        <dbReference type="ARBA" id="ARBA00022722"/>
    </source>
</evidence>
<accession>A0A6J2XKG4</accession>
<evidence type="ECO:0000313" key="18">
    <source>
        <dbReference type="RefSeq" id="XP_030751996.1"/>
    </source>
</evidence>
<keyword evidence="3 14" id="KW-0963">Cytoplasm</keyword>
<keyword evidence="5" id="KW-0479">Metal-binding</keyword>
<dbReference type="Gene3D" id="1.25.40.20">
    <property type="entry name" value="Ankyrin repeat-containing domain"/>
    <property type="match status" value="1"/>
</dbReference>
<evidence type="ECO:0000256" key="11">
    <source>
        <dbReference type="ARBA" id="ARBA00023043"/>
    </source>
</evidence>
<evidence type="ECO:0000313" key="19">
    <source>
        <dbReference type="RefSeq" id="XP_030751998.1"/>
    </source>
</evidence>
<feature type="active site" evidence="14">
    <location>
        <position position="214"/>
    </location>
</feature>
<keyword evidence="8" id="KW-0863">Zinc-finger</keyword>
<keyword evidence="7 14" id="KW-0255">Endonuclease</keyword>
<evidence type="ECO:0000256" key="12">
    <source>
        <dbReference type="ARBA" id="ARBA00023054"/>
    </source>
</evidence>
<dbReference type="GO" id="GO:0004519">
    <property type="term" value="F:endonuclease activity"/>
    <property type="evidence" value="ECO:0007669"/>
    <property type="project" value="UniProtKB-KW"/>
</dbReference>
<feature type="region of interest" description="Disordered" evidence="15">
    <location>
        <begin position="209"/>
        <end position="230"/>
    </location>
</feature>
<dbReference type="RefSeq" id="XP_030751996.1">
    <property type="nucleotide sequence ID" value="XM_030896136.1"/>
</dbReference>
<keyword evidence="17" id="KW-1185">Reference proteome</keyword>
<evidence type="ECO:0000256" key="8">
    <source>
        <dbReference type="ARBA" id="ARBA00022771"/>
    </source>
</evidence>
<dbReference type="Pfam" id="PF18826">
    <property type="entry name" value="bVLRF1"/>
    <property type="match status" value="1"/>
</dbReference>
<protein>
    <submittedName>
        <fullName evidence="18 19">Ankyrin repeat and zinc finger domain-containing protein 1-like</fullName>
    </submittedName>
</protein>
<evidence type="ECO:0000256" key="10">
    <source>
        <dbReference type="ARBA" id="ARBA00022833"/>
    </source>
</evidence>
<evidence type="ECO:0000256" key="5">
    <source>
        <dbReference type="ARBA" id="ARBA00022723"/>
    </source>
</evidence>